<keyword evidence="3" id="KW-1185">Reference proteome</keyword>
<sequence length="537" mass="57568">MNTLIRVFFRTNLGFLLGWIVPLMVLLAASPSALYAANPSSAEVAALGRAISANLGTLVMYGHAPEPLGYATWILWELWIWLGLLGGVMIILLAVRLTRAMEEDGIVELIRVTGISNRTPVVAAALTVLLASGLFGFLCALILYAQMFKIEEFELAPSVLSGIGIAAMLAVYGGIGLLAAQLTPTARAARATGLSALAITYAFRVIADVYDFAWLRWLSPLGWRHILDPYLDNNVWPLAVFVLAIACLYAPTLAFTRDLGAFWGARAFRPQTTRVSEHAFNPVSLHWRLNRAIVLWWALSTIAIAICLFALIGEMDSLATTGTEMMDSMAQLLGDTELSSIFVRMMGTLLGILLSCAAIQTALATLRDETTGTLSLEVTSGGPRYRPLVVDWATAVLAGAATALAAAPLAALVTDWSMRSTYGDATNTSEIARAAFWAVLDQLPPVIALAGFAILCVGLSTRLAPLAWTVLGISGVITYFGELFQFPDWLLNASVFAWAAHQESATQWTGALTLVGIGVVTAAAGTLLRSRRDLVCT</sequence>
<dbReference type="Proteomes" id="UP000320791">
    <property type="component" value="Unassembled WGS sequence"/>
</dbReference>
<proteinExistence type="predicted"/>
<evidence type="ECO:0000313" key="2">
    <source>
        <dbReference type="EMBL" id="TWT22773.1"/>
    </source>
</evidence>
<feature type="transmembrane region" description="Helical" evidence="1">
    <location>
        <begin position="235"/>
        <end position="256"/>
    </location>
</feature>
<keyword evidence="1" id="KW-1133">Transmembrane helix</keyword>
<organism evidence="2 3">
    <name type="scientific">Corynebacterium canis</name>
    <dbReference type="NCBI Taxonomy" id="679663"/>
    <lineage>
        <taxon>Bacteria</taxon>
        <taxon>Bacillati</taxon>
        <taxon>Actinomycetota</taxon>
        <taxon>Actinomycetes</taxon>
        <taxon>Mycobacteriales</taxon>
        <taxon>Corynebacteriaceae</taxon>
        <taxon>Corynebacterium</taxon>
    </lineage>
</organism>
<feature type="transmembrane region" description="Helical" evidence="1">
    <location>
        <begin position="293"/>
        <end position="312"/>
    </location>
</feature>
<feature type="transmembrane region" description="Helical" evidence="1">
    <location>
        <begin position="159"/>
        <end position="180"/>
    </location>
</feature>
<dbReference type="EMBL" id="VOHM01000028">
    <property type="protein sequence ID" value="TWT22773.1"/>
    <property type="molecule type" value="Genomic_DNA"/>
</dbReference>
<feature type="transmembrane region" description="Helical" evidence="1">
    <location>
        <begin position="78"/>
        <end position="98"/>
    </location>
</feature>
<feature type="transmembrane region" description="Helical" evidence="1">
    <location>
        <begin position="506"/>
        <end position="528"/>
    </location>
</feature>
<feature type="transmembrane region" description="Helical" evidence="1">
    <location>
        <begin position="119"/>
        <end position="147"/>
    </location>
</feature>
<keyword evidence="1" id="KW-0472">Membrane</keyword>
<comment type="caution">
    <text evidence="2">The sequence shown here is derived from an EMBL/GenBank/DDBJ whole genome shotgun (WGS) entry which is preliminary data.</text>
</comment>
<dbReference type="AlphaFoldDB" id="A0A5C5UAE2"/>
<feature type="transmembrane region" description="Helical" evidence="1">
    <location>
        <begin position="341"/>
        <end position="366"/>
    </location>
</feature>
<evidence type="ECO:0000256" key="1">
    <source>
        <dbReference type="SAM" id="Phobius"/>
    </source>
</evidence>
<accession>A0A5C5UAE2</accession>
<gene>
    <name evidence="2" type="ORF">FRX94_10895</name>
</gene>
<evidence type="ECO:0000313" key="3">
    <source>
        <dbReference type="Proteomes" id="UP000320791"/>
    </source>
</evidence>
<name>A0A5C5UAE2_9CORY</name>
<protein>
    <recommendedName>
        <fullName evidence="4">ABC transporter permease</fullName>
    </recommendedName>
</protein>
<dbReference type="OrthoDB" id="2014935at2"/>
<feature type="transmembrane region" description="Helical" evidence="1">
    <location>
        <begin position="466"/>
        <end position="486"/>
    </location>
</feature>
<feature type="transmembrane region" description="Helical" evidence="1">
    <location>
        <begin position="387"/>
        <end position="414"/>
    </location>
</feature>
<keyword evidence="1" id="KW-0812">Transmembrane</keyword>
<dbReference type="RefSeq" id="WP_146325373.1">
    <property type="nucleotide sequence ID" value="NZ_BAABLR010000065.1"/>
</dbReference>
<evidence type="ECO:0008006" key="4">
    <source>
        <dbReference type="Google" id="ProtNLM"/>
    </source>
</evidence>
<reference evidence="2 3" key="1">
    <citation type="submission" date="2019-08" db="EMBL/GenBank/DDBJ databases">
        <authorList>
            <person name="Lei W."/>
        </authorList>
    </citation>
    <scope>NUCLEOTIDE SEQUENCE [LARGE SCALE GENOMIC DNA]</scope>
    <source>
        <strain evidence="2 3">CCUG 58627</strain>
    </source>
</reference>
<feature type="transmembrane region" description="Helical" evidence="1">
    <location>
        <begin position="192"/>
        <end position="215"/>
    </location>
</feature>
<feature type="transmembrane region" description="Helical" evidence="1">
    <location>
        <begin position="434"/>
        <end position="459"/>
    </location>
</feature>